<feature type="region of interest" description="Disordered" evidence="4">
    <location>
        <begin position="273"/>
        <end position="349"/>
    </location>
</feature>
<evidence type="ECO:0000313" key="6">
    <source>
        <dbReference type="EMBL" id="KAK4149901.1"/>
    </source>
</evidence>
<comment type="subcellular location">
    <subcellularLocation>
        <location evidence="1">Nucleus</location>
    </subcellularLocation>
</comment>
<protein>
    <recommendedName>
        <fullName evidence="5">Chromo domain-containing protein</fullName>
    </recommendedName>
</protein>
<gene>
    <name evidence="6" type="ORF">C8A00DRAFT_46588</name>
</gene>
<reference evidence="6" key="2">
    <citation type="submission" date="2023-05" db="EMBL/GenBank/DDBJ databases">
        <authorList>
            <consortium name="Lawrence Berkeley National Laboratory"/>
            <person name="Steindorff A."/>
            <person name="Hensen N."/>
            <person name="Bonometti L."/>
            <person name="Westerberg I."/>
            <person name="Brannstrom I.O."/>
            <person name="Guillou S."/>
            <person name="Cros-Aarteil S."/>
            <person name="Calhoun S."/>
            <person name="Haridas S."/>
            <person name="Kuo A."/>
            <person name="Mondo S."/>
            <person name="Pangilinan J."/>
            <person name="Riley R."/>
            <person name="Labutti K."/>
            <person name="Andreopoulos B."/>
            <person name="Lipzen A."/>
            <person name="Chen C."/>
            <person name="Yanf M."/>
            <person name="Daum C."/>
            <person name="Ng V."/>
            <person name="Clum A."/>
            <person name="Ohm R."/>
            <person name="Martin F."/>
            <person name="Silar P."/>
            <person name="Natvig D."/>
            <person name="Lalanne C."/>
            <person name="Gautier V."/>
            <person name="Ament-Velasquez S.L."/>
            <person name="Kruys A."/>
            <person name="Hutchinson M.I."/>
            <person name="Powell A.J."/>
            <person name="Barry K."/>
            <person name="Miller A.N."/>
            <person name="Grigoriev I.V."/>
            <person name="Debuchy R."/>
            <person name="Gladieux P."/>
            <person name="Thoren M.H."/>
            <person name="Johannesson H."/>
        </authorList>
    </citation>
    <scope>NUCLEOTIDE SEQUENCE</scope>
    <source>
        <strain evidence="6">CBS 538.74</strain>
    </source>
</reference>
<feature type="compositionally biased region" description="Acidic residues" evidence="4">
    <location>
        <begin position="283"/>
        <end position="292"/>
    </location>
</feature>
<feature type="region of interest" description="Disordered" evidence="4">
    <location>
        <begin position="479"/>
        <end position="501"/>
    </location>
</feature>
<keyword evidence="7" id="KW-1185">Reference proteome</keyword>
<evidence type="ECO:0000256" key="2">
    <source>
        <dbReference type="ARBA" id="ARBA00011353"/>
    </source>
</evidence>
<evidence type="ECO:0000256" key="4">
    <source>
        <dbReference type="SAM" id="MobiDB-lite"/>
    </source>
</evidence>
<feature type="region of interest" description="Disordered" evidence="4">
    <location>
        <begin position="196"/>
        <end position="224"/>
    </location>
</feature>
<dbReference type="InterPro" id="IPR051219">
    <property type="entry name" value="Heterochromatin_chromo-domain"/>
</dbReference>
<evidence type="ECO:0000313" key="7">
    <source>
        <dbReference type="Proteomes" id="UP001302745"/>
    </source>
</evidence>
<feature type="compositionally biased region" description="Polar residues" evidence="4">
    <location>
        <begin position="376"/>
        <end position="386"/>
    </location>
</feature>
<evidence type="ECO:0000256" key="1">
    <source>
        <dbReference type="ARBA" id="ARBA00004123"/>
    </source>
</evidence>
<dbReference type="Pfam" id="PF00385">
    <property type="entry name" value="Chromo"/>
    <property type="match status" value="1"/>
</dbReference>
<keyword evidence="3" id="KW-0539">Nucleus</keyword>
<dbReference type="InterPro" id="IPR000953">
    <property type="entry name" value="Chromo/chromo_shadow_dom"/>
</dbReference>
<dbReference type="GO" id="GO:0006338">
    <property type="term" value="P:chromatin remodeling"/>
    <property type="evidence" value="ECO:0007669"/>
    <property type="project" value="UniProtKB-ARBA"/>
</dbReference>
<comment type="subunit">
    <text evidence="2">Component of the NuA4 histone acetyltransferase complex.</text>
</comment>
<dbReference type="PROSITE" id="PS50013">
    <property type="entry name" value="CHROMO_2"/>
    <property type="match status" value="1"/>
</dbReference>
<sequence>MPQISISSHAETPGGLLSLGASRAQPPATLWIMRLRSRVVIRLSFLSRQLHDWQSYEGPVNRCLLGLMKRRGEWEAGEAGSRLLADSEVESAFLRICKYISLVPRRPSSAKMASFRGLRIREGDPSAAICGVPLHPPLPQDAHDPHRGSAGESQADAILIPSDDEFDDLDEGRSDTSFESLDGLLLDARNKVQSGRVTGTGIDAPEPSVSSMADPDNESPASPIALHTEQDRPVPASPASRRALVCAGSSCRQGDGCAKHPNLSAFYRRLRNAKSPKAKADNEGSEGDEPEPADAGLPLQPPYSQDRINFRRDVGGQCNTNLEADHRPACPPVPDDRGEQNGMCPAAPPQVTMRATTTVRWLIPSHPCSGPLARSRVNTSAPTTRRTAPKRQTPLHCTNSPPLQAQIPPPTRGPKRRQSQRSISKPQSSRGSALEEETLEAAFASFEEWPLEAVLKRVLVDGVATFQVEFTWNPCANHGRNGHTPENWRRKSPAGRTSSTGRALPLRVASTAEQVQVQVRGAKYFQVEDIQGWRQGEEGREYLVKWEGYGHKQNTWEPATHFEKCPEVLEEFHQKAGLSTAPS</sequence>
<dbReference type="PANTHER" id="PTHR22812">
    <property type="entry name" value="CHROMOBOX PROTEIN"/>
    <property type="match status" value="1"/>
</dbReference>
<feature type="region of interest" description="Disordered" evidence="4">
    <location>
        <begin position="133"/>
        <end position="159"/>
    </location>
</feature>
<evidence type="ECO:0000256" key="3">
    <source>
        <dbReference type="ARBA" id="ARBA00023242"/>
    </source>
</evidence>
<feature type="compositionally biased region" description="Basic and acidic residues" evidence="4">
    <location>
        <begin position="323"/>
        <end position="339"/>
    </location>
</feature>
<dbReference type="InterPro" id="IPR023780">
    <property type="entry name" value="Chromo_domain"/>
</dbReference>
<proteinExistence type="predicted"/>
<dbReference type="Gene3D" id="2.40.50.40">
    <property type="match status" value="1"/>
</dbReference>
<name>A0AAN6ZV20_9PEZI</name>
<dbReference type="Proteomes" id="UP001302745">
    <property type="component" value="Unassembled WGS sequence"/>
</dbReference>
<reference evidence="6" key="1">
    <citation type="journal article" date="2023" name="Mol. Phylogenet. Evol.">
        <title>Genome-scale phylogeny and comparative genomics of the fungal order Sordariales.</title>
        <authorList>
            <person name="Hensen N."/>
            <person name="Bonometti L."/>
            <person name="Westerberg I."/>
            <person name="Brannstrom I.O."/>
            <person name="Guillou S."/>
            <person name="Cros-Aarteil S."/>
            <person name="Calhoun S."/>
            <person name="Haridas S."/>
            <person name="Kuo A."/>
            <person name="Mondo S."/>
            <person name="Pangilinan J."/>
            <person name="Riley R."/>
            <person name="LaButti K."/>
            <person name="Andreopoulos B."/>
            <person name="Lipzen A."/>
            <person name="Chen C."/>
            <person name="Yan M."/>
            <person name="Daum C."/>
            <person name="Ng V."/>
            <person name="Clum A."/>
            <person name="Steindorff A."/>
            <person name="Ohm R.A."/>
            <person name="Martin F."/>
            <person name="Silar P."/>
            <person name="Natvig D.O."/>
            <person name="Lalanne C."/>
            <person name="Gautier V."/>
            <person name="Ament-Velasquez S.L."/>
            <person name="Kruys A."/>
            <person name="Hutchinson M.I."/>
            <person name="Powell A.J."/>
            <person name="Barry K."/>
            <person name="Miller A.N."/>
            <person name="Grigoriev I.V."/>
            <person name="Debuchy R."/>
            <person name="Gladieux P."/>
            <person name="Hiltunen Thoren M."/>
            <person name="Johannesson H."/>
        </authorList>
    </citation>
    <scope>NUCLEOTIDE SEQUENCE</scope>
    <source>
        <strain evidence="6">CBS 538.74</strain>
    </source>
</reference>
<feature type="compositionally biased region" description="Polar residues" evidence="4">
    <location>
        <begin position="420"/>
        <end position="431"/>
    </location>
</feature>
<dbReference type="SMART" id="SM00298">
    <property type="entry name" value="CHROMO"/>
    <property type="match status" value="1"/>
</dbReference>
<dbReference type="GO" id="GO:0005634">
    <property type="term" value="C:nucleus"/>
    <property type="evidence" value="ECO:0007669"/>
    <property type="project" value="UniProtKB-SubCell"/>
</dbReference>
<feature type="domain" description="Chromo" evidence="5">
    <location>
        <begin position="525"/>
        <end position="583"/>
    </location>
</feature>
<comment type="caution">
    <text evidence="6">The sequence shown here is derived from an EMBL/GenBank/DDBJ whole genome shotgun (WGS) entry which is preliminary data.</text>
</comment>
<evidence type="ECO:0000259" key="5">
    <source>
        <dbReference type="PROSITE" id="PS50013"/>
    </source>
</evidence>
<dbReference type="InterPro" id="IPR016197">
    <property type="entry name" value="Chromo-like_dom_sf"/>
</dbReference>
<feature type="region of interest" description="Disordered" evidence="4">
    <location>
        <begin position="367"/>
        <end position="434"/>
    </location>
</feature>
<accession>A0AAN6ZV20</accession>
<organism evidence="6 7">
    <name type="scientific">Chaetomidium leptoderma</name>
    <dbReference type="NCBI Taxonomy" id="669021"/>
    <lineage>
        <taxon>Eukaryota</taxon>
        <taxon>Fungi</taxon>
        <taxon>Dikarya</taxon>
        <taxon>Ascomycota</taxon>
        <taxon>Pezizomycotina</taxon>
        <taxon>Sordariomycetes</taxon>
        <taxon>Sordariomycetidae</taxon>
        <taxon>Sordariales</taxon>
        <taxon>Chaetomiaceae</taxon>
        <taxon>Chaetomidium</taxon>
    </lineage>
</organism>
<dbReference type="CDD" id="cd00024">
    <property type="entry name" value="CD_CSD"/>
    <property type="match status" value="1"/>
</dbReference>
<dbReference type="SUPFAM" id="SSF54160">
    <property type="entry name" value="Chromo domain-like"/>
    <property type="match status" value="1"/>
</dbReference>
<dbReference type="AlphaFoldDB" id="A0AAN6ZV20"/>
<dbReference type="EMBL" id="MU857114">
    <property type="protein sequence ID" value="KAK4149901.1"/>
    <property type="molecule type" value="Genomic_DNA"/>
</dbReference>